<dbReference type="GO" id="GO:0006694">
    <property type="term" value="P:steroid biosynthetic process"/>
    <property type="evidence" value="ECO:0007669"/>
    <property type="project" value="InterPro"/>
</dbReference>
<evidence type="ECO:0000259" key="3">
    <source>
        <dbReference type="Pfam" id="PF01073"/>
    </source>
</evidence>
<organism evidence="4 5">
    <name type="scientific">Colletotrichum chlorophyti</name>
    <dbReference type="NCBI Taxonomy" id="708187"/>
    <lineage>
        <taxon>Eukaryota</taxon>
        <taxon>Fungi</taxon>
        <taxon>Dikarya</taxon>
        <taxon>Ascomycota</taxon>
        <taxon>Pezizomycotina</taxon>
        <taxon>Sordariomycetes</taxon>
        <taxon>Hypocreomycetidae</taxon>
        <taxon>Glomerellales</taxon>
        <taxon>Glomerellaceae</taxon>
        <taxon>Colletotrichum</taxon>
    </lineage>
</organism>
<dbReference type="STRING" id="708187.A0A1Q8RAI2"/>
<dbReference type="PANTHER" id="PTHR10366:SF562">
    <property type="entry name" value="ALDEHYDE REDUCTASE II (AFU_ORTHOLOGUE AFUA_1G11360)"/>
    <property type="match status" value="1"/>
</dbReference>
<protein>
    <submittedName>
        <fullName evidence="4">Aldehyde reductase 2-like protein 7</fullName>
    </submittedName>
</protein>
<feature type="domain" description="3-beta hydroxysteroid dehydrogenase/isomerase" evidence="3">
    <location>
        <begin position="14"/>
        <end position="150"/>
    </location>
</feature>
<accession>A0A1Q8RAI2</accession>
<evidence type="ECO:0000313" key="5">
    <source>
        <dbReference type="Proteomes" id="UP000186583"/>
    </source>
</evidence>
<dbReference type="SUPFAM" id="SSF51735">
    <property type="entry name" value="NAD(P)-binding Rossmann-fold domains"/>
    <property type="match status" value="1"/>
</dbReference>
<dbReference type="InterPro" id="IPR002225">
    <property type="entry name" value="3Beta_OHSteriod_DH/Estase"/>
</dbReference>
<feature type="non-terminal residue" evidence="4">
    <location>
        <position position="206"/>
    </location>
</feature>
<keyword evidence="1" id="KW-0560">Oxidoreductase</keyword>
<dbReference type="EMBL" id="MPGH01000255">
    <property type="protein sequence ID" value="OLN81367.1"/>
    <property type="molecule type" value="Genomic_DNA"/>
</dbReference>
<evidence type="ECO:0000256" key="1">
    <source>
        <dbReference type="ARBA" id="ARBA00023002"/>
    </source>
</evidence>
<dbReference type="Gene3D" id="3.40.50.720">
    <property type="entry name" value="NAD(P)-binding Rossmann-like Domain"/>
    <property type="match status" value="1"/>
</dbReference>
<proteinExistence type="inferred from homology"/>
<dbReference type="InterPro" id="IPR050425">
    <property type="entry name" value="NAD(P)_dehydrat-like"/>
</dbReference>
<comment type="similarity">
    <text evidence="2">Belongs to the NAD(P)-dependent epimerase/dehydratase family. Dihydroflavonol-4-reductase subfamily.</text>
</comment>
<sequence length="206" mass="22236">MSELTALPKGSLILITGTNGYIGSHIANTLLELGLRVRGTVRSDKPWLSEYFNNKFGEGAYEQVVLPHFEDEEALGKVLDGVSGVAHVASDVSFRDDADAVINWVVKATQGVLAAAAKQPSVKRVVLTSSSSAVVFPVPNQTGVRVDETSWNDAAVKAARDPNTPAENKPWVVYGSSKTEGERAAWEWVEKNKPGFVFNSILPNLN</sequence>
<comment type="caution">
    <text evidence="4">The sequence shown here is derived from an EMBL/GenBank/DDBJ whole genome shotgun (WGS) entry which is preliminary data.</text>
</comment>
<reference evidence="4 5" key="1">
    <citation type="submission" date="2016-11" db="EMBL/GenBank/DDBJ databases">
        <title>Draft Genome Assembly of Colletotrichum chlorophyti a pathogen of herbaceous plants.</title>
        <authorList>
            <person name="Gan P."/>
            <person name="Narusaka M."/>
            <person name="Tsushima A."/>
            <person name="Narusaka Y."/>
            <person name="Takano Y."/>
            <person name="Shirasu K."/>
        </authorList>
    </citation>
    <scope>NUCLEOTIDE SEQUENCE [LARGE SCALE GENOMIC DNA]</scope>
    <source>
        <strain evidence="4 5">NTL11</strain>
    </source>
</reference>
<dbReference type="AlphaFoldDB" id="A0A1Q8RAI2"/>
<keyword evidence="5" id="KW-1185">Reference proteome</keyword>
<dbReference type="OrthoDB" id="2735536at2759"/>
<evidence type="ECO:0000256" key="2">
    <source>
        <dbReference type="ARBA" id="ARBA00023445"/>
    </source>
</evidence>
<gene>
    <name evidence="4" type="ORF">CCHL11_08593</name>
</gene>
<evidence type="ECO:0000313" key="4">
    <source>
        <dbReference type="EMBL" id="OLN81367.1"/>
    </source>
</evidence>
<dbReference type="Pfam" id="PF01073">
    <property type="entry name" value="3Beta_HSD"/>
    <property type="match status" value="1"/>
</dbReference>
<dbReference type="PANTHER" id="PTHR10366">
    <property type="entry name" value="NAD DEPENDENT EPIMERASE/DEHYDRATASE"/>
    <property type="match status" value="1"/>
</dbReference>
<dbReference type="InterPro" id="IPR036291">
    <property type="entry name" value="NAD(P)-bd_dom_sf"/>
</dbReference>
<name>A0A1Q8RAI2_9PEZI</name>
<dbReference type="GO" id="GO:0016616">
    <property type="term" value="F:oxidoreductase activity, acting on the CH-OH group of donors, NAD or NADP as acceptor"/>
    <property type="evidence" value="ECO:0007669"/>
    <property type="project" value="InterPro"/>
</dbReference>
<dbReference type="Proteomes" id="UP000186583">
    <property type="component" value="Unassembled WGS sequence"/>
</dbReference>